<evidence type="ECO:0000256" key="1">
    <source>
        <dbReference type="SAM" id="MobiDB-lite"/>
    </source>
</evidence>
<evidence type="ECO:0000259" key="3">
    <source>
        <dbReference type="Pfam" id="PF18142"/>
    </source>
</evidence>
<keyword evidence="2" id="KW-1133">Transmembrane helix</keyword>
<feature type="region of interest" description="Disordered" evidence="1">
    <location>
        <begin position="279"/>
        <end position="319"/>
    </location>
</feature>
<proteinExistence type="predicted"/>
<evidence type="ECO:0000313" key="5">
    <source>
        <dbReference type="Proteomes" id="UP000253664"/>
    </source>
</evidence>
<evidence type="ECO:0000313" key="4">
    <source>
        <dbReference type="EMBL" id="RCI09678.1"/>
    </source>
</evidence>
<feature type="transmembrane region" description="Helical" evidence="2">
    <location>
        <begin position="15"/>
        <end position="38"/>
    </location>
</feature>
<dbReference type="PANTHER" id="PTHR38793">
    <property type="entry name" value="SLATT_FUNGAL DOMAIN-CONTAINING PROTEIN-RELATED"/>
    <property type="match status" value="1"/>
</dbReference>
<keyword evidence="2" id="KW-0812">Transmembrane</keyword>
<sequence>MASNPRSSPQTEHPFIYRHCPIIFSLLNWLLPRLPLLFRSSSQRSRRSRSRERPMSKQTAKSTELPVLPPVPDTSRDEPVKQGGTQPAGAAPDPGSQWHAHGFPAVSRHRFLTSAEWTTIATGIGGVGDLEGHKPVHPTSWWWPPRGLPRGLYRDIVTRRTNIVRWALMVGQLLIGAAITSLGSMSMSSGMPITVLGAMNTIIAGMLALLHNSGLPDRYRYDMAQFEELEDRVKEILDSGIAPIDMTTDQVLAECFDLFRMAKATVTANMPVNYNSRQALQSGTGSAEPRPDPTATRPSMATASADSPVVGGGDKKKDG</sequence>
<feature type="compositionally biased region" description="Polar residues" evidence="1">
    <location>
        <begin position="296"/>
        <end position="305"/>
    </location>
</feature>
<feature type="region of interest" description="Disordered" evidence="1">
    <location>
        <begin position="41"/>
        <end position="99"/>
    </location>
</feature>
<keyword evidence="5" id="KW-1185">Reference proteome</keyword>
<dbReference type="NCBIfam" id="NF033635">
    <property type="entry name" value="SLATT_fungal"/>
    <property type="match status" value="1"/>
</dbReference>
<accession>A0A367L5K1</accession>
<reference evidence="4 5" key="1">
    <citation type="journal article" date="2015" name="BMC Genomics">
        <title>Insights from the genome of Ophiocordyceps polyrhachis-furcata to pathogenicity and host specificity in insect fungi.</title>
        <authorList>
            <person name="Wichadakul D."/>
            <person name="Kobmoo N."/>
            <person name="Ingsriswang S."/>
            <person name="Tangphatsornruang S."/>
            <person name="Chantasingh D."/>
            <person name="Luangsa-ard J.J."/>
            <person name="Eurwilaichitr L."/>
        </authorList>
    </citation>
    <scope>NUCLEOTIDE SEQUENCE [LARGE SCALE GENOMIC DNA]</scope>
    <source>
        <strain evidence="4 5">BCC 54312</strain>
    </source>
</reference>
<comment type="caution">
    <text evidence="4">The sequence shown here is derived from an EMBL/GenBank/DDBJ whole genome shotgun (WGS) entry which is preliminary data.</text>
</comment>
<feature type="transmembrane region" description="Helical" evidence="2">
    <location>
        <begin position="163"/>
        <end position="185"/>
    </location>
</feature>
<gene>
    <name evidence="4" type="ORF">L249_3788</name>
</gene>
<feature type="transmembrane region" description="Helical" evidence="2">
    <location>
        <begin position="191"/>
        <end position="210"/>
    </location>
</feature>
<dbReference type="Pfam" id="PF18142">
    <property type="entry name" value="SLATT_fungal"/>
    <property type="match status" value="1"/>
</dbReference>
<dbReference type="Proteomes" id="UP000253664">
    <property type="component" value="Unassembled WGS sequence"/>
</dbReference>
<name>A0A367L5K1_9HYPO</name>
<dbReference type="AlphaFoldDB" id="A0A367L5K1"/>
<feature type="domain" description="SMODS and SLOG-associating 2TM effector" evidence="3">
    <location>
        <begin position="159"/>
        <end position="265"/>
    </location>
</feature>
<dbReference type="PANTHER" id="PTHR38793:SF1">
    <property type="entry name" value="SMODS AND SLOG-ASSOCIATING 2TM EFFECTOR DOMAIN-CONTAINING PROTEIN"/>
    <property type="match status" value="1"/>
</dbReference>
<organism evidence="4 5">
    <name type="scientific">Ophiocordyceps polyrhachis-furcata BCC 54312</name>
    <dbReference type="NCBI Taxonomy" id="1330021"/>
    <lineage>
        <taxon>Eukaryota</taxon>
        <taxon>Fungi</taxon>
        <taxon>Dikarya</taxon>
        <taxon>Ascomycota</taxon>
        <taxon>Pezizomycotina</taxon>
        <taxon>Sordariomycetes</taxon>
        <taxon>Hypocreomycetidae</taxon>
        <taxon>Hypocreales</taxon>
        <taxon>Ophiocordycipitaceae</taxon>
        <taxon>Ophiocordyceps</taxon>
    </lineage>
</organism>
<dbReference type="EMBL" id="LKCN02000014">
    <property type="protein sequence ID" value="RCI09678.1"/>
    <property type="molecule type" value="Genomic_DNA"/>
</dbReference>
<evidence type="ECO:0000256" key="2">
    <source>
        <dbReference type="SAM" id="Phobius"/>
    </source>
</evidence>
<keyword evidence="2" id="KW-0472">Membrane</keyword>
<dbReference type="InterPro" id="IPR041622">
    <property type="entry name" value="SLATT_fungi"/>
</dbReference>
<protein>
    <recommendedName>
        <fullName evidence="3">SMODS and SLOG-associating 2TM effector domain-containing protein</fullName>
    </recommendedName>
</protein>
<dbReference type="OrthoDB" id="5398270at2759"/>